<organism evidence="1 2">
    <name type="scientific">Hydromonas duriensis</name>
    <dbReference type="NCBI Taxonomy" id="1527608"/>
    <lineage>
        <taxon>Bacteria</taxon>
        <taxon>Pseudomonadati</taxon>
        <taxon>Pseudomonadota</taxon>
        <taxon>Betaproteobacteria</taxon>
        <taxon>Burkholderiales</taxon>
        <taxon>Burkholderiaceae</taxon>
        <taxon>Hydromonas</taxon>
    </lineage>
</organism>
<dbReference type="Proteomes" id="UP000294480">
    <property type="component" value="Unassembled WGS sequence"/>
</dbReference>
<comment type="caution">
    <text evidence="1">The sequence shown here is derived from an EMBL/GenBank/DDBJ whole genome shotgun (WGS) entry which is preliminary data.</text>
</comment>
<sequence>MKTISKKIIFTIGLVVIVLLSCQQLLANKKVEVKLLENNRIKFVTYGEAWERGFEISDIDYQPSHEGGAITSRKLPNEVTNTLKVENSNVKNKTPVFSMGSSKREIIMSDANVLLKNRVYLVFAVTGPVPESYVFCIKNDAEIIVENDSYDSFIKRCHKESLP</sequence>
<gene>
    <name evidence="1" type="ORF">DFR44_1562</name>
</gene>
<accession>A0A4R6XZV1</accession>
<name>A0A4R6XZV1_9BURK</name>
<protein>
    <submittedName>
        <fullName evidence="1">Uncharacterized protein</fullName>
    </submittedName>
</protein>
<dbReference type="RefSeq" id="WP_133621638.1">
    <property type="nucleotide sequence ID" value="NZ_SNZE01000056.1"/>
</dbReference>
<dbReference type="PROSITE" id="PS51257">
    <property type="entry name" value="PROKAR_LIPOPROTEIN"/>
    <property type="match status" value="1"/>
</dbReference>
<proteinExistence type="predicted"/>
<reference evidence="1 2" key="1">
    <citation type="submission" date="2019-03" db="EMBL/GenBank/DDBJ databases">
        <title>Genomic Encyclopedia of Type Strains, Phase IV (KMG-IV): sequencing the most valuable type-strain genomes for metagenomic binning, comparative biology and taxonomic classification.</title>
        <authorList>
            <person name="Goeker M."/>
        </authorList>
    </citation>
    <scope>NUCLEOTIDE SEQUENCE [LARGE SCALE GENOMIC DNA]</scope>
    <source>
        <strain evidence="1 2">DSM 102852</strain>
    </source>
</reference>
<dbReference type="AlphaFoldDB" id="A0A4R6XZV1"/>
<keyword evidence="2" id="KW-1185">Reference proteome</keyword>
<evidence type="ECO:0000313" key="1">
    <source>
        <dbReference type="EMBL" id="TDR27014.1"/>
    </source>
</evidence>
<evidence type="ECO:0000313" key="2">
    <source>
        <dbReference type="Proteomes" id="UP000294480"/>
    </source>
</evidence>
<dbReference type="EMBL" id="SNZE01000056">
    <property type="protein sequence ID" value="TDR27014.1"/>
    <property type="molecule type" value="Genomic_DNA"/>
</dbReference>